<dbReference type="SUPFAM" id="SSF69118">
    <property type="entry name" value="AhpD-like"/>
    <property type="match status" value="1"/>
</dbReference>
<dbReference type="PANTHER" id="PTHR34846">
    <property type="entry name" value="4-CARBOXYMUCONOLACTONE DECARBOXYLASE FAMILY PROTEIN (AFU_ORTHOLOGUE AFUA_6G11590)"/>
    <property type="match status" value="1"/>
</dbReference>
<dbReference type="PANTHER" id="PTHR34846:SF5">
    <property type="entry name" value="CARBOXYMUCONOLACTONE DECARBOXYLASE-LIKE DOMAIN-CONTAINING PROTEIN"/>
    <property type="match status" value="1"/>
</dbReference>
<name>A0A4R8RBR8_9MYCO</name>
<comment type="caution">
    <text evidence="2">The sequence shown here is derived from an EMBL/GenBank/DDBJ whole genome shotgun (WGS) entry which is preliminary data.</text>
</comment>
<accession>A0A4R8RBR8</accession>
<dbReference type="EMBL" id="PECC01000009">
    <property type="protein sequence ID" value="TDZ53852.1"/>
    <property type="molecule type" value="Genomic_DNA"/>
</dbReference>
<dbReference type="InterPro" id="IPR003779">
    <property type="entry name" value="CMD-like"/>
</dbReference>
<keyword evidence="3" id="KW-1185">Reference proteome</keyword>
<evidence type="ECO:0000259" key="1">
    <source>
        <dbReference type="Pfam" id="PF02627"/>
    </source>
</evidence>
<dbReference type="Pfam" id="PF02627">
    <property type="entry name" value="CMD"/>
    <property type="match status" value="1"/>
</dbReference>
<dbReference type="Gene3D" id="1.20.1290.10">
    <property type="entry name" value="AhpD-like"/>
    <property type="match status" value="1"/>
</dbReference>
<dbReference type="InterPro" id="IPR029032">
    <property type="entry name" value="AhpD-like"/>
</dbReference>
<organism evidence="2 3">
    <name type="scientific">Mycobacteroides franklinii</name>
    <dbReference type="NCBI Taxonomy" id="948102"/>
    <lineage>
        <taxon>Bacteria</taxon>
        <taxon>Bacillati</taxon>
        <taxon>Actinomycetota</taxon>
        <taxon>Actinomycetes</taxon>
        <taxon>Mycobacteriales</taxon>
        <taxon>Mycobacteriaceae</taxon>
        <taxon>Mycobacteroides</taxon>
    </lineage>
</organism>
<sequence length="191" mass="20359">MAISLPNVADLDPVQREVYDLFPANLSRGLVMTKASGKPYLALGLSFRTGALSPVVRELVILRIGAITKAQYEIHHHVPEARVAGVPDSVIDAVLDGAEVSGERRIDVLIAFVDDLLTQITGGGGANTANMQKFFSDNEIAEITLLAGHYVMTAMFIKTLGIVPESDAADGSSILAGATAKLQEEQEKDRS</sequence>
<gene>
    <name evidence="2" type="ORF">CCUG63697_00017</name>
</gene>
<reference evidence="2 3" key="1">
    <citation type="journal article" date="2019" name="Sci. Rep.">
        <title>Extended insight into the Mycobacterium chelonae-abscessus complex through whole genome sequencing of Mycobacterium salmoniphilum outbreak and Mycobacterium salmoniphilum-like strains.</title>
        <authorList>
            <person name="Behra P.R.K."/>
            <person name="Das S."/>
            <person name="Pettersson B.M.F."/>
            <person name="Shirreff L."/>
            <person name="DuCote T."/>
            <person name="Jacobsson K.G."/>
            <person name="Ennis D.G."/>
            <person name="Kirsebom L.A."/>
        </authorList>
    </citation>
    <scope>NUCLEOTIDE SEQUENCE [LARGE SCALE GENOMIC DNA]</scope>
    <source>
        <strain evidence="2 3">CCUG 63697</strain>
    </source>
</reference>
<evidence type="ECO:0000313" key="2">
    <source>
        <dbReference type="EMBL" id="TDZ53852.1"/>
    </source>
</evidence>
<feature type="domain" description="Carboxymuconolactone decarboxylase-like" evidence="1">
    <location>
        <begin position="48"/>
        <end position="100"/>
    </location>
</feature>
<dbReference type="RefSeq" id="WP_134047656.1">
    <property type="nucleotide sequence ID" value="NZ_PECB01000005.1"/>
</dbReference>
<dbReference type="Proteomes" id="UP000295165">
    <property type="component" value="Unassembled WGS sequence"/>
</dbReference>
<dbReference type="AlphaFoldDB" id="A0A4R8RBR8"/>
<evidence type="ECO:0000313" key="3">
    <source>
        <dbReference type="Proteomes" id="UP000295165"/>
    </source>
</evidence>
<proteinExistence type="predicted"/>
<protein>
    <submittedName>
        <fullName evidence="2">Carboxymuconolactone decarboxylase family protein</fullName>
    </submittedName>
</protein>
<dbReference type="GO" id="GO:0051920">
    <property type="term" value="F:peroxiredoxin activity"/>
    <property type="evidence" value="ECO:0007669"/>
    <property type="project" value="InterPro"/>
</dbReference>